<feature type="transmembrane region" description="Helical" evidence="8">
    <location>
        <begin position="419"/>
        <end position="438"/>
    </location>
</feature>
<evidence type="ECO:0000313" key="10">
    <source>
        <dbReference type="Proteomes" id="UP000006056"/>
    </source>
</evidence>
<keyword evidence="2" id="KW-1003">Cell membrane</keyword>
<sequence>MHKRAAQNHLDGTSPRKERALLLTVGNCKPIQAFLLVLISLWVLTAVVGLLEHFALHWPKEHWSPMFVSTAPYDDFTIYRERFHYFHQADFFVPWQTHAVGISNFPFTYPAPAAIAFKLLFVFGSASEYVLFAFFLAGSLLALALFGRALTVHGFTGPSTICFLGLAAGLSYPAMFAIDRGNIELLNALLVWSAVACIWKRWWTAGAVLLGVAISFKLFPIFLLGLFVANRKYLATLVSVSSAGVATVLSYLALGPTLGEARRGIASGLLFFQQQYVLSFHQYEAEFDHSLFLPVKMVAIALHHFFPASLPAGLASYASGYLAIATLLCLVLFFWRIVKMPLPNQIIILVVLSVLVPPLSSDYTLVHLYAGWAVLTLCVVSSNRLDDRAMKGGLLAMALFGALMAPESFLYAHHFGFSGLAKMLMLLTLAATAAIFPWQYSGLLKDDGVALLT</sequence>
<dbReference type="STRING" id="926566.Terro_1885"/>
<organism evidence="9 10">
    <name type="scientific">Terriglobus roseus (strain DSM 18391 / NRRL B-41598 / KBS 63)</name>
    <dbReference type="NCBI Taxonomy" id="926566"/>
    <lineage>
        <taxon>Bacteria</taxon>
        <taxon>Pseudomonadati</taxon>
        <taxon>Acidobacteriota</taxon>
        <taxon>Terriglobia</taxon>
        <taxon>Terriglobales</taxon>
        <taxon>Acidobacteriaceae</taxon>
        <taxon>Terriglobus</taxon>
    </lineage>
</organism>
<dbReference type="GO" id="GO:0016758">
    <property type="term" value="F:hexosyltransferase activity"/>
    <property type="evidence" value="ECO:0007669"/>
    <property type="project" value="InterPro"/>
</dbReference>
<keyword evidence="6 8" id="KW-0472">Membrane</keyword>
<evidence type="ECO:0000256" key="1">
    <source>
        <dbReference type="ARBA" id="ARBA00004651"/>
    </source>
</evidence>
<keyword evidence="4 8" id="KW-0812">Transmembrane</keyword>
<dbReference type="AlphaFoldDB" id="I3ZG07"/>
<dbReference type="Pfam" id="PF09594">
    <property type="entry name" value="GT87"/>
    <property type="match status" value="1"/>
</dbReference>
<dbReference type="InterPro" id="IPR018584">
    <property type="entry name" value="GT87"/>
</dbReference>
<evidence type="ECO:0000256" key="6">
    <source>
        <dbReference type="ARBA" id="ARBA00023136"/>
    </source>
</evidence>
<dbReference type="EMBL" id="CP003379">
    <property type="protein sequence ID" value="AFL88175.1"/>
    <property type="molecule type" value="Genomic_DNA"/>
</dbReference>
<dbReference type="OrthoDB" id="102352at2"/>
<dbReference type="eggNOG" id="ENOG5033U05">
    <property type="taxonomic scope" value="Bacteria"/>
</dbReference>
<evidence type="ECO:0000256" key="2">
    <source>
        <dbReference type="ARBA" id="ARBA00022475"/>
    </source>
</evidence>
<comment type="subcellular location">
    <subcellularLocation>
        <location evidence="1">Cell membrane</location>
        <topology evidence="1">Multi-pass membrane protein</topology>
    </subcellularLocation>
</comment>
<feature type="transmembrane region" description="Helical" evidence="8">
    <location>
        <begin position="185"/>
        <end position="202"/>
    </location>
</feature>
<evidence type="ECO:0000256" key="3">
    <source>
        <dbReference type="ARBA" id="ARBA00022679"/>
    </source>
</evidence>
<feature type="transmembrane region" description="Helical" evidence="8">
    <location>
        <begin position="31"/>
        <end position="51"/>
    </location>
</feature>
<evidence type="ECO:0000256" key="8">
    <source>
        <dbReference type="SAM" id="Phobius"/>
    </source>
</evidence>
<dbReference type="RefSeq" id="WP_014785744.1">
    <property type="nucleotide sequence ID" value="NC_018014.1"/>
</dbReference>
<evidence type="ECO:0000256" key="4">
    <source>
        <dbReference type="ARBA" id="ARBA00022692"/>
    </source>
</evidence>
<dbReference type="GO" id="GO:0005886">
    <property type="term" value="C:plasma membrane"/>
    <property type="evidence" value="ECO:0007669"/>
    <property type="project" value="UniProtKB-SubCell"/>
</dbReference>
<evidence type="ECO:0000313" key="9">
    <source>
        <dbReference type="EMBL" id="AFL88175.1"/>
    </source>
</evidence>
<protein>
    <recommendedName>
        <fullName evidence="11">DUF2029 domain-containing protein</fullName>
    </recommendedName>
</protein>
<reference evidence="9 10" key="1">
    <citation type="submission" date="2012-06" db="EMBL/GenBank/DDBJ databases">
        <title>Complete genome of Terriglobus roseus DSM 18391.</title>
        <authorList>
            <consortium name="US DOE Joint Genome Institute (JGI-PGF)"/>
            <person name="Lucas S."/>
            <person name="Copeland A."/>
            <person name="Lapidus A."/>
            <person name="Glavina del Rio T."/>
            <person name="Dalin E."/>
            <person name="Tice H."/>
            <person name="Bruce D."/>
            <person name="Goodwin L."/>
            <person name="Pitluck S."/>
            <person name="Peters L."/>
            <person name="Mikhailova N."/>
            <person name="Munk A.C.C."/>
            <person name="Kyrpides N."/>
            <person name="Mavromatis K."/>
            <person name="Ivanova N."/>
            <person name="Brettin T."/>
            <person name="Detter J.C."/>
            <person name="Han C."/>
            <person name="Larimer F."/>
            <person name="Land M."/>
            <person name="Hauser L."/>
            <person name="Markowitz V."/>
            <person name="Cheng J.-F."/>
            <person name="Hugenholtz P."/>
            <person name="Woyke T."/>
            <person name="Wu D."/>
            <person name="Brambilla E."/>
            <person name="Klenk H.-P."/>
            <person name="Eisen J.A."/>
        </authorList>
    </citation>
    <scope>NUCLEOTIDE SEQUENCE [LARGE SCALE GENOMIC DNA]</scope>
    <source>
        <strain evidence="10">DSM 18391 / NRRL B-41598 / KBS 63</strain>
    </source>
</reference>
<keyword evidence="5 8" id="KW-1133">Transmembrane helix</keyword>
<keyword evidence="10" id="KW-1185">Reference proteome</keyword>
<gene>
    <name evidence="9" type="ordered locus">Terro_1885</name>
</gene>
<feature type="transmembrane region" description="Helical" evidence="8">
    <location>
        <begin position="314"/>
        <end position="335"/>
    </location>
</feature>
<dbReference type="HOGENOM" id="CLU_650410_0_0_0"/>
<dbReference type="KEGG" id="trs:Terro_1885"/>
<feature type="transmembrane region" description="Helical" evidence="8">
    <location>
        <begin position="234"/>
        <end position="254"/>
    </location>
</feature>
<feature type="transmembrane region" description="Helical" evidence="8">
    <location>
        <begin position="394"/>
        <end position="413"/>
    </location>
</feature>
<dbReference type="Proteomes" id="UP000006056">
    <property type="component" value="Chromosome"/>
</dbReference>
<feature type="transmembrane region" description="Helical" evidence="8">
    <location>
        <begin position="365"/>
        <end position="382"/>
    </location>
</feature>
<accession>I3ZG07</accession>
<comment type="similarity">
    <text evidence="7">Belongs to the glycosyltransferase 87 family.</text>
</comment>
<name>I3ZG07_TERRK</name>
<feature type="transmembrane region" description="Helical" evidence="8">
    <location>
        <begin position="342"/>
        <end position="359"/>
    </location>
</feature>
<keyword evidence="3" id="KW-0808">Transferase</keyword>
<feature type="transmembrane region" description="Helical" evidence="8">
    <location>
        <begin position="208"/>
        <end position="227"/>
    </location>
</feature>
<evidence type="ECO:0000256" key="5">
    <source>
        <dbReference type="ARBA" id="ARBA00022989"/>
    </source>
</evidence>
<feature type="transmembrane region" description="Helical" evidence="8">
    <location>
        <begin position="129"/>
        <end position="149"/>
    </location>
</feature>
<proteinExistence type="inferred from homology"/>
<feature type="transmembrane region" description="Helical" evidence="8">
    <location>
        <begin position="155"/>
        <end position="178"/>
    </location>
</feature>
<evidence type="ECO:0000256" key="7">
    <source>
        <dbReference type="ARBA" id="ARBA00024033"/>
    </source>
</evidence>
<evidence type="ECO:0008006" key="11">
    <source>
        <dbReference type="Google" id="ProtNLM"/>
    </source>
</evidence>